<dbReference type="EMBL" id="JAOPJZ010000017">
    <property type="protein sequence ID" value="MCU4753437.1"/>
    <property type="molecule type" value="Genomic_DNA"/>
</dbReference>
<accession>A0AAP2ZA04</accession>
<evidence type="ECO:0000313" key="2">
    <source>
        <dbReference type="Proteomes" id="UP001321047"/>
    </source>
</evidence>
<comment type="caution">
    <text evidence="1">The sequence shown here is derived from an EMBL/GenBank/DDBJ whole genome shotgun (WGS) entry which is preliminary data.</text>
</comment>
<reference evidence="1 2" key="1">
    <citation type="submission" date="2022-09" db="EMBL/GenBank/DDBJ databases">
        <title>Enrichment on poylsaccharides allowed isolation of novel metabolic and taxonomic groups of Haloarchaea.</title>
        <authorList>
            <person name="Sorokin D.Y."/>
            <person name="Elcheninov A.G."/>
            <person name="Khizhniak T.V."/>
            <person name="Kolganova T.V."/>
            <person name="Kublanov I.V."/>
        </authorList>
    </citation>
    <scope>NUCLEOTIDE SEQUENCE [LARGE SCALE GENOMIC DNA]</scope>
    <source>
        <strain evidence="1 2">AArc-curdl1</strain>
    </source>
</reference>
<dbReference type="Proteomes" id="UP001321047">
    <property type="component" value="Unassembled WGS sequence"/>
</dbReference>
<sequence>MSSGVPQVWKHQVSYHPEDVRRISRSSGDYYRVALPDKIEKAGFAIGDGTRIDKIDDKAPYLRVLPGPIQKAESRKPGYFNYQKIFQRKSKTWLSIPKQWVDEFIANKGDEFLIVEVNELEIEPHLRIYKNIDYNQYRIPELASKDNTPVSGQPIVGGLGSLYQLYLAGSMIECTIEPLESIDGDPFVADEITIKPEKGFHNIQHAYNTSKATFRTVPNEYYTVEISPAPKDGQYDLFVNCDQYKSRWLVNGSSTFRVKNHNESVRMAVHDIIEDENIDIG</sequence>
<protein>
    <submittedName>
        <fullName evidence="1">Uncharacterized protein</fullName>
    </submittedName>
</protein>
<keyword evidence="2" id="KW-1185">Reference proteome</keyword>
<gene>
    <name evidence="1" type="ORF">OB919_15845</name>
</gene>
<name>A0AAP2ZA04_9EURY</name>
<proteinExistence type="predicted"/>
<organism evidence="1 2">
    <name type="scientific">Natronosalvus hydrolyticus</name>
    <dbReference type="NCBI Taxonomy" id="2979988"/>
    <lineage>
        <taxon>Archaea</taxon>
        <taxon>Methanobacteriati</taxon>
        <taxon>Methanobacteriota</taxon>
        <taxon>Stenosarchaea group</taxon>
        <taxon>Halobacteria</taxon>
        <taxon>Halobacteriales</taxon>
        <taxon>Natrialbaceae</taxon>
        <taxon>Natronosalvus</taxon>
    </lineage>
</organism>
<dbReference type="RefSeq" id="WP_342809754.1">
    <property type="nucleotide sequence ID" value="NZ_JAOPJZ010000017.1"/>
</dbReference>
<dbReference type="AlphaFoldDB" id="A0AAP2ZA04"/>
<evidence type="ECO:0000313" key="1">
    <source>
        <dbReference type="EMBL" id="MCU4753437.1"/>
    </source>
</evidence>